<evidence type="ECO:0000313" key="3">
    <source>
        <dbReference type="Proteomes" id="UP001208570"/>
    </source>
</evidence>
<feature type="chain" id="PRO_5041964644" evidence="1">
    <location>
        <begin position="25"/>
        <end position="143"/>
    </location>
</feature>
<accession>A0AAD9ND28</accession>
<keyword evidence="1" id="KW-0732">Signal</keyword>
<gene>
    <name evidence="2" type="ORF">LSH36_68g04040</name>
</gene>
<proteinExistence type="predicted"/>
<name>A0AAD9ND28_9ANNE</name>
<evidence type="ECO:0000313" key="2">
    <source>
        <dbReference type="EMBL" id="KAK2164123.1"/>
    </source>
</evidence>
<evidence type="ECO:0000256" key="1">
    <source>
        <dbReference type="SAM" id="SignalP"/>
    </source>
</evidence>
<protein>
    <submittedName>
        <fullName evidence="2">Uncharacterized protein</fullName>
    </submittedName>
</protein>
<feature type="signal peptide" evidence="1">
    <location>
        <begin position="1"/>
        <end position="24"/>
    </location>
</feature>
<keyword evidence="3" id="KW-1185">Reference proteome</keyword>
<reference evidence="2" key="1">
    <citation type="journal article" date="2023" name="Mol. Biol. Evol.">
        <title>Third-Generation Sequencing Reveals the Adaptive Role of the Epigenome in Three Deep-Sea Polychaetes.</title>
        <authorList>
            <person name="Perez M."/>
            <person name="Aroh O."/>
            <person name="Sun Y."/>
            <person name="Lan Y."/>
            <person name="Juniper S.K."/>
            <person name="Young C.R."/>
            <person name="Angers B."/>
            <person name="Qian P.Y."/>
        </authorList>
    </citation>
    <scope>NUCLEOTIDE SEQUENCE</scope>
    <source>
        <strain evidence="2">P08H-3</strain>
    </source>
</reference>
<dbReference type="Proteomes" id="UP001208570">
    <property type="component" value="Unassembled WGS sequence"/>
</dbReference>
<comment type="caution">
    <text evidence="2">The sequence shown here is derived from an EMBL/GenBank/DDBJ whole genome shotgun (WGS) entry which is preliminary data.</text>
</comment>
<dbReference type="AlphaFoldDB" id="A0AAD9ND28"/>
<sequence length="143" mass="16536">MEFSLYIYMFTVLFSYFVISQCDADNLSRGFNDDISWVGYKDGLNQAKSYRYNFECYFRVPANTTLENQFYCSYISLGVVLVKDDEENELPDKGRAYQPDGGYIPRILFLGRMSDVLPICDKVVKSMKKAMELMPASSKDKEL</sequence>
<dbReference type="EMBL" id="JAODUP010000068">
    <property type="protein sequence ID" value="KAK2164123.1"/>
    <property type="molecule type" value="Genomic_DNA"/>
</dbReference>
<dbReference type="Gene3D" id="3.40.30.10">
    <property type="entry name" value="Glutaredoxin"/>
    <property type="match status" value="1"/>
</dbReference>
<organism evidence="2 3">
    <name type="scientific">Paralvinella palmiformis</name>
    <dbReference type="NCBI Taxonomy" id="53620"/>
    <lineage>
        <taxon>Eukaryota</taxon>
        <taxon>Metazoa</taxon>
        <taxon>Spiralia</taxon>
        <taxon>Lophotrochozoa</taxon>
        <taxon>Annelida</taxon>
        <taxon>Polychaeta</taxon>
        <taxon>Sedentaria</taxon>
        <taxon>Canalipalpata</taxon>
        <taxon>Terebellida</taxon>
        <taxon>Terebelliformia</taxon>
        <taxon>Alvinellidae</taxon>
        <taxon>Paralvinella</taxon>
    </lineage>
</organism>